<reference evidence="2" key="1">
    <citation type="submission" date="2022-06" db="EMBL/GenBank/DDBJ databases">
        <title>Genome Sequence of Candolleomyces eurysporus.</title>
        <authorList>
            <person name="Buettner E."/>
        </authorList>
    </citation>
    <scope>NUCLEOTIDE SEQUENCE</scope>
    <source>
        <strain evidence="2">VTCC 930004</strain>
    </source>
</reference>
<proteinExistence type="predicted"/>
<dbReference type="Proteomes" id="UP001140091">
    <property type="component" value="Unassembled WGS sequence"/>
</dbReference>
<accession>A0A9W8MEU6</accession>
<feature type="non-terminal residue" evidence="2">
    <location>
        <position position="116"/>
    </location>
</feature>
<comment type="caution">
    <text evidence="2">The sequence shown here is derived from an EMBL/GenBank/DDBJ whole genome shotgun (WGS) entry which is preliminary data.</text>
</comment>
<dbReference type="EMBL" id="JANBPK010001090">
    <property type="protein sequence ID" value="KAJ2926019.1"/>
    <property type="molecule type" value="Genomic_DNA"/>
</dbReference>
<sequence>MAAATVPPVVVTGVQADGNEPSSKESTIKEKSVQKSEIEVVEEAQVAVTNAHDDFPDGGLRAWLIVVGAMCNTFATFGYVNSWGVFQAYYQSSVLSDLPPSNMYAVPITIPPMFLY</sequence>
<feature type="compositionally biased region" description="Basic and acidic residues" evidence="1">
    <location>
        <begin position="22"/>
        <end position="31"/>
    </location>
</feature>
<evidence type="ECO:0000313" key="2">
    <source>
        <dbReference type="EMBL" id="KAJ2926019.1"/>
    </source>
</evidence>
<organism evidence="2 3">
    <name type="scientific">Candolleomyces eurysporus</name>
    <dbReference type="NCBI Taxonomy" id="2828524"/>
    <lineage>
        <taxon>Eukaryota</taxon>
        <taxon>Fungi</taxon>
        <taxon>Dikarya</taxon>
        <taxon>Basidiomycota</taxon>
        <taxon>Agaricomycotina</taxon>
        <taxon>Agaricomycetes</taxon>
        <taxon>Agaricomycetidae</taxon>
        <taxon>Agaricales</taxon>
        <taxon>Agaricineae</taxon>
        <taxon>Psathyrellaceae</taxon>
        <taxon>Candolleomyces</taxon>
    </lineage>
</organism>
<feature type="compositionally biased region" description="Low complexity" evidence="1">
    <location>
        <begin position="1"/>
        <end position="12"/>
    </location>
</feature>
<evidence type="ECO:0000256" key="1">
    <source>
        <dbReference type="SAM" id="MobiDB-lite"/>
    </source>
</evidence>
<evidence type="ECO:0000313" key="3">
    <source>
        <dbReference type="Proteomes" id="UP001140091"/>
    </source>
</evidence>
<protein>
    <submittedName>
        <fullName evidence="2">Uncharacterized protein</fullName>
    </submittedName>
</protein>
<keyword evidence="3" id="KW-1185">Reference proteome</keyword>
<gene>
    <name evidence="2" type="ORF">H1R20_g11072</name>
</gene>
<dbReference type="AlphaFoldDB" id="A0A9W8MEU6"/>
<feature type="region of interest" description="Disordered" evidence="1">
    <location>
        <begin position="1"/>
        <end position="31"/>
    </location>
</feature>
<name>A0A9W8MEU6_9AGAR</name>
<dbReference type="OrthoDB" id="6509908at2759"/>